<dbReference type="EMBL" id="NQIK02000001">
    <property type="protein sequence ID" value="KAF7576314.1"/>
    <property type="molecule type" value="Genomic_DNA"/>
</dbReference>
<dbReference type="AlphaFoldDB" id="A0A2W1DGI5"/>
<evidence type="ECO:0000313" key="2">
    <source>
        <dbReference type="EMBL" id="KAF7576314.1"/>
    </source>
</evidence>
<gene>
    <name evidence="3" type="ORF">Ptr86124_000512</name>
    <name evidence="2" type="ORF">PtrM4_005540</name>
</gene>
<reference evidence="3" key="3">
    <citation type="journal article" date="2022" name="bioRxiv">
        <title>A global pangenome for the wheat fungal pathogen Pyrenophora tritici-repentis and prediction of effector protein structural homology.</title>
        <authorList>
            <person name="Moolhuijzen P."/>
            <person name="See P.T."/>
            <person name="Shi G."/>
            <person name="Powell H.R."/>
            <person name="Cockram J."/>
            <person name="Jorgensen L.N."/>
            <person name="Benslimane H."/>
            <person name="Strelkov S.E."/>
            <person name="Turner J."/>
            <person name="Liu Z."/>
            <person name="Moffat C.S."/>
        </authorList>
    </citation>
    <scope>NUCLEOTIDE SEQUENCE</scope>
    <source>
        <strain evidence="3">86-124</strain>
    </source>
</reference>
<dbReference type="OrthoDB" id="3789852at2759"/>
<name>A0A2W1DGI5_9PLEO</name>
<reference evidence="3" key="2">
    <citation type="submission" date="2021-05" db="EMBL/GenBank/DDBJ databases">
        <authorList>
            <person name="Moolhuijzen P.M."/>
            <person name="Moffat C.S."/>
        </authorList>
    </citation>
    <scope>NUCLEOTIDE SEQUENCE</scope>
    <source>
        <strain evidence="3">86-124</strain>
    </source>
</reference>
<feature type="region of interest" description="Disordered" evidence="1">
    <location>
        <begin position="1"/>
        <end position="27"/>
    </location>
</feature>
<dbReference type="EMBL" id="NRDI02000001">
    <property type="protein sequence ID" value="KAI1520144.1"/>
    <property type="molecule type" value="Genomic_DNA"/>
</dbReference>
<reference evidence="4" key="4">
    <citation type="journal article" date="2022" name="Microb. Genom.">
        <title>A global pangenome for the wheat fungal pathogen Pyrenophora tritici-repentis and prediction of effector protein structural homology.</title>
        <authorList>
            <person name="Moolhuijzen P.M."/>
            <person name="See P.T."/>
            <person name="Shi G."/>
            <person name="Powell H.R."/>
            <person name="Cockram J."/>
            <person name="Jorgensen L.N."/>
            <person name="Benslimane H."/>
            <person name="Strelkov S.E."/>
            <person name="Turner J."/>
            <person name="Liu Z."/>
            <person name="Moffat C.S."/>
        </authorList>
    </citation>
    <scope>NUCLEOTIDE SEQUENCE [LARGE SCALE GENOMIC DNA]</scope>
</reference>
<dbReference type="OMA" id="HLRNWSA"/>
<proteinExistence type="predicted"/>
<protein>
    <submittedName>
        <fullName evidence="3">Uncharacterized protein</fullName>
    </submittedName>
</protein>
<dbReference type="Proteomes" id="UP000245464">
    <property type="component" value="Chromosome 1"/>
</dbReference>
<sequence length="269" mass="30732">MSITIDDTRASNDNRKNNRRNRRSSQKNSCIATLSAIAQVQKVLYHVNNFNGSYHLRNWSASARKERAPYIGIKLELLHDGSYIAFNVPKLAFIAASPAFADHMAISPDVKLLRFCSSEVDFYAVKAIVIWLRKICSEKVHTDLPIPEDIEEDLQLRRTARRLGMSQYVADIIERYILDLADRVPDVSELVLVCECTKDQGIVDPMSEVLANCVGYLLKYNQVDGMKVGLYAEVLKTKKCQRLLDAICEEKLDRIHRVGWLAVYKKPWK</sequence>
<evidence type="ECO:0000256" key="1">
    <source>
        <dbReference type="SAM" id="MobiDB-lite"/>
    </source>
</evidence>
<evidence type="ECO:0000313" key="4">
    <source>
        <dbReference type="Proteomes" id="UP000249757"/>
    </source>
</evidence>
<dbReference type="Proteomes" id="UP000249757">
    <property type="component" value="Unassembled WGS sequence"/>
</dbReference>
<keyword evidence="4" id="KW-1185">Reference proteome</keyword>
<feature type="compositionally biased region" description="Basic and acidic residues" evidence="1">
    <location>
        <begin position="1"/>
        <end position="16"/>
    </location>
</feature>
<accession>A0A2W1DGI5</accession>
<evidence type="ECO:0000313" key="3">
    <source>
        <dbReference type="EMBL" id="KAI1520144.1"/>
    </source>
</evidence>
<reference evidence="2" key="1">
    <citation type="journal article" date="2018" name="BMC Genomics">
        <title>Comparative genomics of the wheat fungal pathogen Pyrenophora tritici-repentis reveals chromosomal variations and genome plasticity.</title>
        <authorList>
            <person name="Moolhuijzen P."/>
            <person name="See P.T."/>
            <person name="Hane J.K."/>
            <person name="Shi G."/>
            <person name="Liu Z."/>
            <person name="Oliver R.P."/>
            <person name="Moffat C.S."/>
        </authorList>
    </citation>
    <scope>NUCLEOTIDE SEQUENCE [LARGE SCALE GENOMIC DNA]</scope>
    <source>
        <strain evidence="2">M4</strain>
    </source>
</reference>
<comment type="caution">
    <text evidence="3">The sequence shown here is derived from an EMBL/GenBank/DDBJ whole genome shotgun (WGS) entry which is preliminary data.</text>
</comment>
<organism evidence="3 4">
    <name type="scientific">Pyrenophora tritici-repentis</name>
    <dbReference type="NCBI Taxonomy" id="45151"/>
    <lineage>
        <taxon>Eukaryota</taxon>
        <taxon>Fungi</taxon>
        <taxon>Dikarya</taxon>
        <taxon>Ascomycota</taxon>
        <taxon>Pezizomycotina</taxon>
        <taxon>Dothideomycetes</taxon>
        <taxon>Pleosporomycetidae</taxon>
        <taxon>Pleosporales</taxon>
        <taxon>Pleosporineae</taxon>
        <taxon>Pleosporaceae</taxon>
        <taxon>Pyrenophora</taxon>
    </lineage>
</organism>